<dbReference type="RefSeq" id="WP_378154840.1">
    <property type="nucleotide sequence ID" value="NZ_JBHSEC010000019.1"/>
</dbReference>
<comment type="caution">
    <text evidence="2">The sequence shown here is derived from an EMBL/GenBank/DDBJ whole genome shotgun (WGS) entry which is preliminary data.</text>
</comment>
<gene>
    <name evidence="2" type="ORF">ACFOZY_09775</name>
</gene>
<dbReference type="Proteomes" id="UP001595817">
    <property type="component" value="Unassembled WGS sequence"/>
</dbReference>
<keyword evidence="3" id="KW-1185">Reference proteome</keyword>
<accession>A0ABV8X452</accession>
<sequence>MVLKERAVPLKLYGLGALEKRLGIEDENYSYIRRKRLSAQAGVGGEEILDRVFLNNKFNHEYRIIHDLHLSANSNFQIDTVFFTPSYVVVLEMKNFAGRVRFEENPRQMIRTMPNGQQDAYDCPGVQLEKNSMLLKEWLFDRGFDLPIYGAVVFARSSTQFENTPPFKVLFPSELPVYLRKIHNPGRELDSGTFQMLAHELANSHVVFNPFPICKTFRIPESSVMTGVECKHCAKLGMVKLKKGWSCLPCGFVDRNAHQQAIVDWFMLFGGKLTNKECRRFLQIEKAQTATRILESSGLISKGERKGRVYSMDLLEFFNKESFKKRNR</sequence>
<name>A0ABV8X452_9LACT</name>
<dbReference type="EMBL" id="JBHSEC010000019">
    <property type="protein sequence ID" value="MFC4410701.1"/>
    <property type="molecule type" value="Genomic_DNA"/>
</dbReference>
<dbReference type="PROSITE" id="PS50965">
    <property type="entry name" value="NERD"/>
    <property type="match status" value="1"/>
</dbReference>
<organism evidence="2 3">
    <name type="scientific">Chungangia koreensis</name>
    <dbReference type="NCBI Taxonomy" id="752657"/>
    <lineage>
        <taxon>Bacteria</taxon>
        <taxon>Bacillati</taxon>
        <taxon>Bacillota</taxon>
        <taxon>Bacilli</taxon>
        <taxon>Lactobacillales</taxon>
        <taxon>Chungangia</taxon>
    </lineage>
</organism>
<evidence type="ECO:0000259" key="1">
    <source>
        <dbReference type="PROSITE" id="PS50965"/>
    </source>
</evidence>
<reference evidence="3" key="1">
    <citation type="journal article" date="2019" name="Int. J. Syst. Evol. Microbiol.">
        <title>The Global Catalogue of Microorganisms (GCM) 10K type strain sequencing project: providing services to taxonomists for standard genome sequencing and annotation.</title>
        <authorList>
            <consortium name="The Broad Institute Genomics Platform"/>
            <consortium name="The Broad Institute Genome Sequencing Center for Infectious Disease"/>
            <person name="Wu L."/>
            <person name="Ma J."/>
        </authorList>
    </citation>
    <scope>NUCLEOTIDE SEQUENCE [LARGE SCALE GENOMIC DNA]</scope>
    <source>
        <strain evidence="3">CCUG 59778</strain>
    </source>
</reference>
<evidence type="ECO:0000313" key="2">
    <source>
        <dbReference type="EMBL" id="MFC4410701.1"/>
    </source>
</evidence>
<dbReference type="Pfam" id="PF08378">
    <property type="entry name" value="NERD"/>
    <property type="match status" value="1"/>
</dbReference>
<feature type="domain" description="NERD" evidence="1">
    <location>
        <begin position="41"/>
        <end position="158"/>
    </location>
</feature>
<evidence type="ECO:0000313" key="3">
    <source>
        <dbReference type="Proteomes" id="UP001595817"/>
    </source>
</evidence>
<proteinExistence type="predicted"/>
<dbReference type="InterPro" id="IPR011528">
    <property type="entry name" value="NERD"/>
</dbReference>
<protein>
    <submittedName>
        <fullName evidence="2">Nuclease-related domain-containing protein</fullName>
    </submittedName>
</protein>